<evidence type="ECO:0000313" key="3">
    <source>
        <dbReference type="EMBL" id="OGI45276.1"/>
    </source>
</evidence>
<feature type="domain" description="AAA" evidence="1">
    <location>
        <begin position="18"/>
        <end position="134"/>
    </location>
</feature>
<dbReference type="InterPro" id="IPR025420">
    <property type="entry name" value="DUF4143"/>
</dbReference>
<dbReference type="Pfam" id="PF13173">
    <property type="entry name" value="AAA_14"/>
    <property type="match status" value="1"/>
</dbReference>
<dbReference type="InterPro" id="IPR027417">
    <property type="entry name" value="P-loop_NTPase"/>
</dbReference>
<dbReference type="Gene3D" id="3.40.50.300">
    <property type="entry name" value="P-loop containing nucleotide triphosphate hydrolases"/>
    <property type="match status" value="1"/>
</dbReference>
<gene>
    <name evidence="3" type="ORF">A2V92_05095</name>
</gene>
<proteinExistence type="predicted"/>
<sequence length="376" mass="42442">MITRPQELGQIRRALKRSRVVALIGPRQCGKTTLARQIVPPDSPNYFDLEDPTSLARLAEPMTSLSTLRGVVVIDEVQRRPDLFPVLRVLADRKPLRARFLILGSASPALLRQSSESLAGRAETIPLSGFSLAEAGTKLQNRHWLRGGFPRAFLARSNADSLAWRRQFIQTFVERDLPQLGINIPAQAMLRFWTMVAHYHGNIWSAAEPARSLGVSEPTVRRYLDALTGLFMVRQLQPWHENLGKRQVKSPKIYVRDSGLLHQLLGIRTDKELLSHPKCGASWEGYAVEEALKHFQPDEAYFWATHQGAELDLLLFKDGRRLGVEIKRMDAPTLTPSMRIALENLRLDRLVILYPGSTRYALAKRVEVLPLATLAK</sequence>
<accession>A0A1F6TJM3</accession>
<protein>
    <recommendedName>
        <fullName evidence="5">AAA+ ATPase domain-containing protein</fullName>
    </recommendedName>
</protein>
<name>A0A1F6TJM3_9PROT</name>
<dbReference type="EMBL" id="MFST01000007">
    <property type="protein sequence ID" value="OGI45276.1"/>
    <property type="molecule type" value="Genomic_DNA"/>
</dbReference>
<comment type="caution">
    <text evidence="3">The sequence shown here is derived from an EMBL/GenBank/DDBJ whole genome shotgun (WGS) entry which is preliminary data.</text>
</comment>
<evidence type="ECO:0000259" key="2">
    <source>
        <dbReference type="Pfam" id="PF13635"/>
    </source>
</evidence>
<dbReference type="PANTHER" id="PTHR43566">
    <property type="entry name" value="CONSERVED PROTEIN"/>
    <property type="match status" value="1"/>
</dbReference>
<dbReference type="Proteomes" id="UP000179344">
    <property type="component" value="Unassembled WGS sequence"/>
</dbReference>
<dbReference type="InterPro" id="IPR041682">
    <property type="entry name" value="AAA_14"/>
</dbReference>
<dbReference type="PANTHER" id="PTHR43566:SF2">
    <property type="entry name" value="DUF4143 DOMAIN-CONTAINING PROTEIN"/>
    <property type="match status" value="1"/>
</dbReference>
<dbReference type="Pfam" id="PF13635">
    <property type="entry name" value="DUF4143"/>
    <property type="match status" value="1"/>
</dbReference>
<evidence type="ECO:0008006" key="5">
    <source>
        <dbReference type="Google" id="ProtNLM"/>
    </source>
</evidence>
<feature type="domain" description="DUF4143" evidence="2">
    <location>
        <begin position="174"/>
        <end position="328"/>
    </location>
</feature>
<evidence type="ECO:0000259" key="1">
    <source>
        <dbReference type="Pfam" id="PF13173"/>
    </source>
</evidence>
<organism evidence="3 4">
    <name type="scientific">Candidatus Muproteobacteria bacterium RBG_16_65_31</name>
    <dbReference type="NCBI Taxonomy" id="1817759"/>
    <lineage>
        <taxon>Bacteria</taxon>
        <taxon>Pseudomonadati</taxon>
        <taxon>Pseudomonadota</taxon>
        <taxon>Candidatus Muproteobacteria</taxon>
    </lineage>
</organism>
<dbReference type="AlphaFoldDB" id="A0A1F6TJM3"/>
<reference evidence="3 4" key="1">
    <citation type="journal article" date="2016" name="Nat. Commun.">
        <title>Thousands of microbial genomes shed light on interconnected biogeochemical processes in an aquifer system.</title>
        <authorList>
            <person name="Anantharaman K."/>
            <person name="Brown C.T."/>
            <person name="Hug L.A."/>
            <person name="Sharon I."/>
            <person name="Castelle C.J."/>
            <person name="Probst A.J."/>
            <person name="Thomas B.C."/>
            <person name="Singh A."/>
            <person name="Wilkins M.J."/>
            <person name="Karaoz U."/>
            <person name="Brodie E.L."/>
            <person name="Williams K.H."/>
            <person name="Hubbard S.S."/>
            <person name="Banfield J.F."/>
        </authorList>
    </citation>
    <scope>NUCLEOTIDE SEQUENCE [LARGE SCALE GENOMIC DNA]</scope>
</reference>
<dbReference type="SUPFAM" id="SSF52540">
    <property type="entry name" value="P-loop containing nucleoside triphosphate hydrolases"/>
    <property type="match status" value="1"/>
</dbReference>
<evidence type="ECO:0000313" key="4">
    <source>
        <dbReference type="Proteomes" id="UP000179344"/>
    </source>
</evidence>